<dbReference type="Gene3D" id="1.10.510.10">
    <property type="entry name" value="Transferase(Phosphotransferase) domain 1"/>
    <property type="match status" value="1"/>
</dbReference>
<protein>
    <submittedName>
        <fullName evidence="4">Bifunctional protein-serine/threonine kinase/phosphatase</fullName>
    </submittedName>
</protein>
<dbReference type="EMBL" id="SEZJ01000002">
    <property type="protein sequence ID" value="RYU48033.1"/>
    <property type="molecule type" value="Genomic_DNA"/>
</dbReference>
<dbReference type="InterPro" id="IPR008271">
    <property type="entry name" value="Ser/Thr_kinase_AS"/>
</dbReference>
<dbReference type="AlphaFoldDB" id="A0A4Q5KNF1"/>
<dbReference type="SMART" id="SM00220">
    <property type="entry name" value="S_TKc"/>
    <property type="match status" value="1"/>
</dbReference>
<keyword evidence="4" id="KW-0808">Transferase</keyword>
<evidence type="ECO:0000259" key="3">
    <source>
        <dbReference type="PROSITE" id="PS51746"/>
    </source>
</evidence>
<keyword evidence="1" id="KW-0812">Transmembrane</keyword>
<dbReference type="SUPFAM" id="SSF56112">
    <property type="entry name" value="Protein kinase-like (PK-like)"/>
    <property type="match status" value="1"/>
</dbReference>
<dbReference type="Proteomes" id="UP000293465">
    <property type="component" value="Unassembled WGS sequence"/>
</dbReference>
<dbReference type="PROSITE" id="PS00108">
    <property type="entry name" value="PROTEIN_KINASE_ST"/>
    <property type="match status" value="1"/>
</dbReference>
<dbReference type="PROSITE" id="PS51746">
    <property type="entry name" value="PPM_2"/>
    <property type="match status" value="1"/>
</dbReference>
<dbReference type="GO" id="GO:0005737">
    <property type="term" value="C:cytoplasm"/>
    <property type="evidence" value="ECO:0007669"/>
    <property type="project" value="TreeGrafter"/>
</dbReference>
<dbReference type="GeneID" id="56273983"/>
<dbReference type="Gene3D" id="3.60.40.10">
    <property type="entry name" value="PPM-type phosphatase domain"/>
    <property type="match status" value="1"/>
</dbReference>
<dbReference type="InterPro" id="IPR001932">
    <property type="entry name" value="PPM-type_phosphatase-like_dom"/>
</dbReference>
<dbReference type="SUPFAM" id="SSF81606">
    <property type="entry name" value="PP2C-like"/>
    <property type="match status" value="1"/>
</dbReference>
<dbReference type="CDD" id="cd00143">
    <property type="entry name" value="PP2Cc"/>
    <property type="match status" value="1"/>
</dbReference>
<dbReference type="OrthoDB" id="9801841at2"/>
<feature type="domain" description="PPM-type phosphatase" evidence="3">
    <location>
        <begin position="14"/>
        <end position="245"/>
    </location>
</feature>
<sequence>MSHQILSQHELHLRIGGYSTQGKREVNQDAFIVKHASVSEQPFKGDVVCIADGVSCSDKGQQASHTCVTQFVDDYFSTPDSWSVKQSATKVLLSINSWLYQQQKDNELHHNGWLTTFSAVVIKSNTAHVFHVGDSRIYRYRENKLQQLTHDHQRQGVGKEAYLTRALGMDSKLDVDYHSVDLQEGDVLLLTTDGVHDVLSNEDLSFELSQEGMRQLSLESMAMHLCQQAVDNGSQDNVSCLLVDVLQLPNKTPQELLHLLDLCHIPPVLKVSQKIDHYRIEEIIYSGVRSHVYLATNEKNAERCIIKAPSLQFSEDKLYLYSYLREQWIGETVNSKRVMKILPRESDSRFIYHVCEYIEGITLRQWMRDNPTPELSQMRFIIDGIIKSVRVLQRLQIVHRDLKPENIMITPDNSVVVIDFGAATADGLEEALQVLDDVYPLGELNYTAPEYIRGGKATHQSDIYSIGVICYEILSDKERTHCLPYKQITQQGLLTKHPQQNEYYSLLLQHADLPIWIDEAIKKACHILPSKRYQHMSEFMADLTIPNPQLLKNKRAQPLMEREPLLFWKGLSIVLGLIVLIEFIYLI</sequence>
<accession>A0A4Q5KNF1</accession>
<dbReference type="SMART" id="SM00331">
    <property type="entry name" value="PP2C_SIG"/>
    <property type="match status" value="1"/>
</dbReference>
<name>A0A4Q5KNF1_9GAMM</name>
<reference evidence="4 5" key="1">
    <citation type="submission" date="2019-02" db="EMBL/GenBank/DDBJ databases">
        <title>Genome sequences of Aliivibrio finisterrensis strains from farmed Atlantic salmon.</title>
        <authorList>
            <person name="Bowman J.P."/>
        </authorList>
    </citation>
    <scope>NUCLEOTIDE SEQUENCE [LARGE SCALE GENOMIC DNA]</scope>
    <source>
        <strain evidence="4 5">A32</strain>
    </source>
</reference>
<dbReference type="Pfam" id="PF00069">
    <property type="entry name" value="Pkinase"/>
    <property type="match status" value="1"/>
</dbReference>
<feature type="domain" description="Protein kinase" evidence="2">
    <location>
        <begin position="278"/>
        <end position="550"/>
    </location>
</feature>
<dbReference type="SMART" id="SM00332">
    <property type="entry name" value="PP2Cc"/>
    <property type="match status" value="1"/>
</dbReference>
<evidence type="ECO:0000259" key="2">
    <source>
        <dbReference type="PROSITE" id="PS50011"/>
    </source>
</evidence>
<dbReference type="InterPro" id="IPR036457">
    <property type="entry name" value="PPM-type-like_dom_sf"/>
</dbReference>
<dbReference type="InterPro" id="IPR011009">
    <property type="entry name" value="Kinase-like_dom_sf"/>
</dbReference>
<evidence type="ECO:0000313" key="5">
    <source>
        <dbReference type="Proteomes" id="UP000293465"/>
    </source>
</evidence>
<dbReference type="GO" id="GO:0005524">
    <property type="term" value="F:ATP binding"/>
    <property type="evidence" value="ECO:0007669"/>
    <property type="project" value="InterPro"/>
</dbReference>
<keyword evidence="1" id="KW-1133">Transmembrane helix</keyword>
<comment type="caution">
    <text evidence="4">The sequence shown here is derived from an EMBL/GenBank/DDBJ whole genome shotgun (WGS) entry which is preliminary data.</text>
</comment>
<evidence type="ECO:0000256" key="1">
    <source>
        <dbReference type="SAM" id="Phobius"/>
    </source>
</evidence>
<dbReference type="CDD" id="cd14014">
    <property type="entry name" value="STKc_PknB_like"/>
    <property type="match status" value="1"/>
</dbReference>
<dbReference type="PROSITE" id="PS50011">
    <property type="entry name" value="PROTEIN_KINASE_DOM"/>
    <property type="match status" value="1"/>
</dbReference>
<organism evidence="4 5">
    <name type="scientific">Aliivibrio finisterrensis</name>
    <dbReference type="NCBI Taxonomy" id="511998"/>
    <lineage>
        <taxon>Bacteria</taxon>
        <taxon>Pseudomonadati</taxon>
        <taxon>Pseudomonadota</taxon>
        <taxon>Gammaproteobacteria</taxon>
        <taxon>Vibrionales</taxon>
        <taxon>Vibrionaceae</taxon>
        <taxon>Aliivibrio</taxon>
    </lineage>
</organism>
<keyword evidence="1" id="KW-0472">Membrane</keyword>
<evidence type="ECO:0000313" key="4">
    <source>
        <dbReference type="EMBL" id="RYU48033.1"/>
    </source>
</evidence>
<proteinExistence type="predicted"/>
<dbReference type="InterPro" id="IPR000719">
    <property type="entry name" value="Prot_kinase_dom"/>
</dbReference>
<dbReference type="GO" id="GO:0004674">
    <property type="term" value="F:protein serine/threonine kinase activity"/>
    <property type="evidence" value="ECO:0007669"/>
    <property type="project" value="TreeGrafter"/>
</dbReference>
<keyword evidence="4" id="KW-0418">Kinase</keyword>
<feature type="transmembrane region" description="Helical" evidence="1">
    <location>
        <begin position="565"/>
        <end position="586"/>
    </location>
</feature>
<dbReference type="PANTHER" id="PTHR44167">
    <property type="entry name" value="OVARIAN-SPECIFIC SERINE/THREONINE-PROTEIN KINASE LOK-RELATED"/>
    <property type="match status" value="1"/>
</dbReference>
<dbReference type="RefSeq" id="WP_130086277.1">
    <property type="nucleotide sequence ID" value="NZ_SEZJ01000002.1"/>
</dbReference>
<gene>
    <name evidence="4" type="ORF">ERW49_02980</name>
</gene>
<dbReference type="PANTHER" id="PTHR44167:SF24">
    <property type="entry name" value="SERINE_THREONINE-PROTEIN KINASE CHK2"/>
    <property type="match status" value="1"/>
</dbReference>
<dbReference type="Pfam" id="PF13672">
    <property type="entry name" value="PP2C_2"/>
    <property type="match status" value="1"/>
</dbReference>